<protein>
    <submittedName>
        <fullName evidence="3">Regulator of G-protein signaling 19 isoform X4</fullName>
    </submittedName>
</protein>
<feature type="compositionally biased region" description="Basic and acidic residues" evidence="1">
    <location>
        <begin position="83"/>
        <end position="96"/>
    </location>
</feature>
<evidence type="ECO:0000313" key="2">
    <source>
        <dbReference type="Proteomes" id="UP000694851"/>
    </source>
</evidence>
<dbReference type="RefSeq" id="XP_019492893.1">
    <property type="nucleotide sequence ID" value="XM_019637348.1"/>
</dbReference>
<gene>
    <name evidence="3" type="primary">RGS19</name>
</gene>
<evidence type="ECO:0000256" key="1">
    <source>
        <dbReference type="SAM" id="MobiDB-lite"/>
    </source>
</evidence>
<dbReference type="Proteomes" id="UP000694851">
    <property type="component" value="Unplaced"/>
</dbReference>
<dbReference type="GeneID" id="109380104"/>
<dbReference type="CTD" id="10287"/>
<dbReference type="AlphaFoldDB" id="A0A8B7QYL3"/>
<accession>A0A8B7QYL3</accession>
<organism evidence="2 3">
    <name type="scientific">Hipposideros armiger</name>
    <name type="common">Great Himalayan leaf-nosed bat</name>
    <dbReference type="NCBI Taxonomy" id="186990"/>
    <lineage>
        <taxon>Eukaryota</taxon>
        <taxon>Metazoa</taxon>
        <taxon>Chordata</taxon>
        <taxon>Craniata</taxon>
        <taxon>Vertebrata</taxon>
        <taxon>Euteleostomi</taxon>
        <taxon>Mammalia</taxon>
        <taxon>Eutheria</taxon>
        <taxon>Laurasiatheria</taxon>
        <taxon>Chiroptera</taxon>
        <taxon>Yinpterochiroptera</taxon>
        <taxon>Rhinolophoidea</taxon>
        <taxon>Hipposideridae</taxon>
        <taxon>Hipposideros</taxon>
    </lineage>
</organism>
<proteinExistence type="predicted"/>
<sequence>MGTKAPGPTLQGVGEGATGAQRQPNAGRGAPGGAGRAPPRARKSRPRALGKCGRGACALHPAPPPRRSGRTSERAGPAAAARAARERGRLVGRDRGGTPCPPPPRWIWQPLSPASRRGGAAPPAPADWGPRRRPPSRTPESPLPSDSSPGCCSARPFGSQGGVQTERGPSRPHLAFGSLVWIRAGASVCPSPGGKGALSVRKSALSPLSTTPTRSPAPGAACPPDHGDPKRPTWAKQELKGRELRNEKIK</sequence>
<reference evidence="3" key="1">
    <citation type="submission" date="2025-08" db="UniProtKB">
        <authorList>
            <consortium name="RefSeq"/>
        </authorList>
    </citation>
    <scope>IDENTIFICATION</scope>
    <source>
        <tissue evidence="3">Muscle</tissue>
    </source>
</reference>
<name>A0A8B7QYL3_HIPAR</name>
<keyword evidence="2" id="KW-1185">Reference proteome</keyword>
<feature type="region of interest" description="Disordered" evidence="1">
    <location>
        <begin position="1"/>
        <end position="172"/>
    </location>
</feature>
<evidence type="ECO:0000313" key="3">
    <source>
        <dbReference type="RefSeq" id="XP_019492893.1"/>
    </source>
</evidence>
<feature type="region of interest" description="Disordered" evidence="1">
    <location>
        <begin position="190"/>
        <end position="250"/>
    </location>
</feature>
<feature type="compositionally biased region" description="Basic and acidic residues" evidence="1">
    <location>
        <begin position="225"/>
        <end position="250"/>
    </location>
</feature>
<feature type="compositionally biased region" description="Basic residues" evidence="1">
    <location>
        <begin position="39"/>
        <end position="48"/>
    </location>
</feature>
<dbReference type="OrthoDB" id="10266999at2759"/>
<feature type="compositionally biased region" description="Low complexity" evidence="1">
    <location>
        <begin position="106"/>
        <end position="121"/>
    </location>
</feature>